<dbReference type="PANTHER" id="PTHR43045">
    <property type="entry name" value="SHIKIMATE TRANSPORTER"/>
    <property type="match status" value="1"/>
</dbReference>
<evidence type="ECO:0000256" key="3">
    <source>
        <dbReference type="ARBA" id="ARBA00022475"/>
    </source>
</evidence>
<gene>
    <name evidence="9" type="ORF">JOF56_009651</name>
</gene>
<evidence type="ECO:0000256" key="7">
    <source>
        <dbReference type="SAM" id="Phobius"/>
    </source>
</evidence>
<dbReference type="PANTHER" id="PTHR43045:SF1">
    <property type="entry name" value="SHIKIMATE TRANSPORTER"/>
    <property type="match status" value="1"/>
</dbReference>
<sequence length="439" mass="46716">MPSEVPPTSKDVRRVLAASVIGTTLEWYDYLIYGTFAALVFNKLFFPAFSPLTGTLAAFATFAVGFLARPLGGIIAGHYGDRVGRKTMMILTVLAMGISTTLIGALPTYASIGVAAPILLVVLRILQGFAIGGELGGSVLLAVEYAPQNRRGFYGSWPSMGAFAGLFLSMAVAIPVTSLPDDQFLAWGWRIPFLASIVLVAIGLFIRTSVTETPAFREVRKTGSEARFPVIEVIRRSPRNVLLAAAAYIPNNASTYIATVFLLSYATKDLGIPRTVYITAVMIGCVFGAAATLFFGAMSDRFGRKPVYLTGVTLVALLTFPLFWLVGGATFVSVAAGLIVYFIAKGAILGPQGAYFAELFGTNVRYSGASLGYNLAAILVGAPTPAIATALLAWSGGAIWPIVLYVVVICLIAGIAVRFAWETAHEPWELRAAEPEATR</sequence>
<feature type="transmembrane region" description="Helical" evidence="7">
    <location>
        <begin position="275"/>
        <end position="295"/>
    </location>
</feature>
<keyword evidence="10" id="KW-1185">Reference proteome</keyword>
<feature type="transmembrane region" description="Helical" evidence="7">
    <location>
        <begin position="89"/>
        <end position="112"/>
    </location>
</feature>
<proteinExistence type="predicted"/>
<feature type="transmembrane region" description="Helical" evidence="7">
    <location>
        <begin position="187"/>
        <end position="206"/>
    </location>
</feature>
<evidence type="ECO:0000256" key="1">
    <source>
        <dbReference type="ARBA" id="ARBA00004651"/>
    </source>
</evidence>
<protein>
    <submittedName>
        <fullName evidence="9">Metabolite-proton symporter</fullName>
    </submittedName>
</protein>
<keyword evidence="2" id="KW-0813">Transport</keyword>
<keyword evidence="3" id="KW-1003">Cell membrane</keyword>
<feature type="transmembrane region" description="Helical" evidence="7">
    <location>
        <begin position="371"/>
        <end position="393"/>
    </location>
</feature>
<dbReference type="Proteomes" id="UP001519332">
    <property type="component" value="Unassembled WGS sequence"/>
</dbReference>
<dbReference type="SUPFAM" id="SSF103473">
    <property type="entry name" value="MFS general substrate transporter"/>
    <property type="match status" value="1"/>
</dbReference>
<dbReference type="Pfam" id="PF00083">
    <property type="entry name" value="Sugar_tr"/>
    <property type="match status" value="1"/>
</dbReference>
<dbReference type="RefSeq" id="WP_209646095.1">
    <property type="nucleotide sequence ID" value="NZ_JAGINW010000001.1"/>
</dbReference>
<feature type="transmembrane region" description="Helical" evidence="7">
    <location>
        <begin position="44"/>
        <end position="68"/>
    </location>
</feature>
<dbReference type="PROSITE" id="PS00217">
    <property type="entry name" value="SUGAR_TRANSPORT_2"/>
    <property type="match status" value="1"/>
</dbReference>
<accession>A0ABS4TXZ3</accession>
<comment type="subcellular location">
    <subcellularLocation>
        <location evidence="1">Cell membrane</location>
        <topology evidence="1">Multi-pass membrane protein</topology>
    </subcellularLocation>
</comment>
<dbReference type="EMBL" id="JAGINW010000001">
    <property type="protein sequence ID" value="MBP2329266.1"/>
    <property type="molecule type" value="Genomic_DNA"/>
</dbReference>
<keyword evidence="5 7" id="KW-1133">Transmembrane helix</keyword>
<name>A0ABS4TXZ3_9PSEU</name>
<dbReference type="InterPro" id="IPR020846">
    <property type="entry name" value="MFS_dom"/>
</dbReference>
<organism evidence="9 10">
    <name type="scientific">Kibdelosporangium banguiense</name>
    <dbReference type="NCBI Taxonomy" id="1365924"/>
    <lineage>
        <taxon>Bacteria</taxon>
        <taxon>Bacillati</taxon>
        <taxon>Actinomycetota</taxon>
        <taxon>Actinomycetes</taxon>
        <taxon>Pseudonocardiales</taxon>
        <taxon>Pseudonocardiaceae</taxon>
        <taxon>Kibdelosporangium</taxon>
    </lineage>
</organism>
<dbReference type="CDD" id="cd17369">
    <property type="entry name" value="MFS_ShiA_like"/>
    <property type="match status" value="1"/>
</dbReference>
<dbReference type="PROSITE" id="PS50850">
    <property type="entry name" value="MFS"/>
    <property type="match status" value="1"/>
</dbReference>
<feature type="transmembrane region" description="Helical" evidence="7">
    <location>
        <begin position="331"/>
        <end position="350"/>
    </location>
</feature>
<feature type="transmembrane region" description="Helical" evidence="7">
    <location>
        <begin position="399"/>
        <end position="421"/>
    </location>
</feature>
<dbReference type="Pfam" id="PF07690">
    <property type="entry name" value="MFS_1"/>
    <property type="match status" value="1"/>
</dbReference>
<feature type="domain" description="Major facilitator superfamily (MFS) profile" evidence="8">
    <location>
        <begin position="15"/>
        <end position="425"/>
    </location>
</feature>
<dbReference type="InterPro" id="IPR005829">
    <property type="entry name" value="Sugar_transporter_CS"/>
</dbReference>
<keyword evidence="6 7" id="KW-0472">Membrane</keyword>
<dbReference type="InterPro" id="IPR005828">
    <property type="entry name" value="MFS_sugar_transport-like"/>
</dbReference>
<evidence type="ECO:0000256" key="6">
    <source>
        <dbReference type="ARBA" id="ARBA00023136"/>
    </source>
</evidence>
<evidence type="ECO:0000256" key="5">
    <source>
        <dbReference type="ARBA" id="ARBA00022989"/>
    </source>
</evidence>
<reference evidence="9 10" key="1">
    <citation type="submission" date="2021-03" db="EMBL/GenBank/DDBJ databases">
        <title>Sequencing the genomes of 1000 actinobacteria strains.</title>
        <authorList>
            <person name="Klenk H.-P."/>
        </authorList>
    </citation>
    <scope>NUCLEOTIDE SEQUENCE [LARGE SCALE GENOMIC DNA]</scope>
    <source>
        <strain evidence="9 10">DSM 46670</strain>
    </source>
</reference>
<evidence type="ECO:0000256" key="4">
    <source>
        <dbReference type="ARBA" id="ARBA00022692"/>
    </source>
</evidence>
<comment type="caution">
    <text evidence="9">The sequence shown here is derived from an EMBL/GenBank/DDBJ whole genome shotgun (WGS) entry which is preliminary data.</text>
</comment>
<evidence type="ECO:0000259" key="8">
    <source>
        <dbReference type="PROSITE" id="PS50850"/>
    </source>
</evidence>
<feature type="transmembrane region" description="Helical" evidence="7">
    <location>
        <begin position="307"/>
        <end position="325"/>
    </location>
</feature>
<dbReference type="InterPro" id="IPR011701">
    <property type="entry name" value="MFS"/>
</dbReference>
<feature type="transmembrane region" description="Helical" evidence="7">
    <location>
        <begin position="155"/>
        <end position="175"/>
    </location>
</feature>
<feature type="transmembrane region" description="Helical" evidence="7">
    <location>
        <begin position="118"/>
        <end position="143"/>
    </location>
</feature>
<evidence type="ECO:0000313" key="10">
    <source>
        <dbReference type="Proteomes" id="UP001519332"/>
    </source>
</evidence>
<evidence type="ECO:0000256" key="2">
    <source>
        <dbReference type="ARBA" id="ARBA00022448"/>
    </source>
</evidence>
<dbReference type="InterPro" id="IPR036259">
    <property type="entry name" value="MFS_trans_sf"/>
</dbReference>
<feature type="transmembrane region" description="Helical" evidence="7">
    <location>
        <begin position="241"/>
        <end position="263"/>
    </location>
</feature>
<evidence type="ECO:0000313" key="9">
    <source>
        <dbReference type="EMBL" id="MBP2329266.1"/>
    </source>
</evidence>
<dbReference type="Gene3D" id="1.20.1250.20">
    <property type="entry name" value="MFS general substrate transporter like domains"/>
    <property type="match status" value="2"/>
</dbReference>
<keyword evidence="4 7" id="KW-0812">Transmembrane</keyword>